<gene>
    <name evidence="5" type="ORF">M0639_34090</name>
</gene>
<reference evidence="6" key="1">
    <citation type="journal article" date="2022" name="Environ. Microbiol.">
        <title>Functional analysis, diversity, and distribution of carbendazim hydrolases MheI and CbmA, responsible for the initial step in carbendazim degradation.</title>
        <authorList>
            <person name="Zhang M."/>
            <person name="Bai X."/>
            <person name="Li Q."/>
            <person name="Zhang L."/>
            <person name="Zhu Q."/>
            <person name="Gao S."/>
            <person name="Ke Z."/>
            <person name="Jiang M."/>
            <person name="Hu J."/>
            <person name="Qiu J."/>
            <person name="Hong Q."/>
        </authorList>
    </citation>
    <scope>NUCLEOTIDE SEQUENCE [LARGE SCALE GENOMIC DNA]</scope>
    <source>
        <strain evidence="6">djl-6</strain>
    </source>
</reference>
<dbReference type="RefSeq" id="WP_064074690.1">
    <property type="nucleotide sequence ID" value="NZ_CP096568.1"/>
</dbReference>
<dbReference type="GO" id="GO:0030983">
    <property type="term" value="F:mismatched DNA binding"/>
    <property type="evidence" value="ECO:0007669"/>
    <property type="project" value="InterPro"/>
</dbReference>
<dbReference type="InterPro" id="IPR027417">
    <property type="entry name" value="P-loop_NTPase"/>
</dbReference>
<evidence type="ECO:0000313" key="5">
    <source>
        <dbReference type="EMBL" id="UPU47106.1"/>
    </source>
</evidence>
<name>A0AB38RPN4_RHOSG</name>
<dbReference type="InterPro" id="IPR045076">
    <property type="entry name" value="MutS"/>
</dbReference>
<dbReference type="SUPFAM" id="SSF52540">
    <property type="entry name" value="P-loop containing nucleoside triphosphate hydrolases"/>
    <property type="match status" value="1"/>
</dbReference>
<keyword evidence="6" id="KW-1185">Reference proteome</keyword>
<keyword evidence="5" id="KW-0614">Plasmid</keyword>
<proteinExistence type="predicted"/>
<dbReference type="Gene3D" id="3.40.50.300">
    <property type="entry name" value="P-loop containing nucleotide triphosphate hydrolases"/>
    <property type="match status" value="1"/>
</dbReference>
<dbReference type="GO" id="GO:0005829">
    <property type="term" value="C:cytosol"/>
    <property type="evidence" value="ECO:0007669"/>
    <property type="project" value="TreeGrafter"/>
</dbReference>
<dbReference type="InterPro" id="IPR000432">
    <property type="entry name" value="DNA_mismatch_repair_MutS_C"/>
</dbReference>
<dbReference type="PANTHER" id="PTHR11361">
    <property type="entry name" value="DNA MISMATCH REPAIR PROTEIN MUTS FAMILY MEMBER"/>
    <property type="match status" value="1"/>
</dbReference>
<dbReference type="GO" id="GO:0005524">
    <property type="term" value="F:ATP binding"/>
    <property type="evidence" value="ECO:0007669"/>
    <property type="project" value="UniProtKB-KW"/>
</dbReference>
<dbReference type="Proteomes" id="UP000831484">
    <property type="component" value="Plasmid pdjl-6-5"/>
</dbReference>
<dbReference type="GO" id="GO:0006298">
    <property type="term" value="P:mismatch repair"/>
    <property type="evidence" value="ECO:0007669"/>
    <property type="project" value="InterPro"/>
</dbReference>
<dbReference type="GO" id="GO:0140664">
    <property type="term" value="F:ATP-dependent DNA damage sensor activity"/>
    <property type="evidence" value="ECO:0007669"/>
    <property type="project" value="InterPro"/>
</dbReference>
<feature type="domain" description="DNA mismatch repair proteins mutS family" evidence="4">
    <location>
        <begin position="322"/>
        <end position="502"/>
    </location>
</feature>
<keyword evidence="2" id="KW-0067">ATP-binding</keyword>
<protein>
    <submittedName>
        <fullName evidence="5">DNA mismatch repair protein</fullName>
    </submittedName>
</protein>
<dbReference type="PANTHER" id="PTHR11361:SF34">
    <property type="entry name" value="DNA MISMATCH REPAIR PROTEIN MSH1, MITOCHONDRIAL"/>
    <property type="match status" value="1"/>
</dbReference>
<evidence type="ECO:0000256" key="2">
    <source>
        <dbReference type="ARBA" id="ARBA00022840"/>
    </source>
</evidence>
<sequence>MKAHLMYRSRDFAAGTELPSHATDLRKDLELDTMLDAMAEGDSFLRGVADAALLTTVTDPDAIIYRQQILRDCFAQPAVVTQMYQLAVEAIEREHKQYYPLLIHSPDPVLHRSIEVLEMFLDMLARLKNIGAEHSAEFTSEGFTTLFTTLARELDDTFFRSARDQLEQLHFPQGALLSATLGEGNKGERYVLHEPPHRRWWERIFAMQEPVSYSFEIADRDIAGAQALGDLKGQGVILVANALAQSADHILSFFRMLRTELGFYIGALNLARHLAALDEPICFPEPTRPGETVFTCTGMYDVALSLTAEDRVVGNDIAADGNTLVMITGANQGGKSRFLRSVGLTQLMMQAGLFAPAQSMRATARPGVYTHFKREEDAAMQRGKLDEELHRMSRTIDLMPTNAMLLCNESFASTNEREGSQIASSILHGLVDTGTTVFFVTHMFDLADSLHTEASDTTLFLRAERRPDGERTFRIIPGAPLPTSFGEDLYQRIFGVRLEHSSLI</sequence>
<evidence type="ECO:0000256" key="3">
    <source>
        <dbReference type="ARBA" id="ARBA00023125"/>
    </source>
</evidence>
<dbReference type="EMBL" id="CP096568">
    <property type="protein sequence ID" value="UPU47106.1"/>
    <property type="molecule type" value="Genomic_DNA"/>
</dbReference>
<accession>A0AB38RPN4</accession>
<keyword evidence="3" id="KW-0238">DNA-binding</keyword>
<evidence type="ECO:0000256" key="1">
    <source>
        <dbReference type="ARBA" id="ARBA00022741"/>
    </source>
</evidence>
<organism evidence="5 6">
    <name type="scientific">Rhodococcus qingshengii JCM 15477</name>
    <dbReference type="NCBI Taxonomy" id="1303681"/>
    <lineage>
        <taxon>Bacteria</taxon>
        <taxon>Bacillati</taxon>
        <taxon>Actinomycetota</taxon>
        <taxon>Actinomycetes</taxon>
        <taxon>Mycobacteriales</taxon>
        <taxon>Nocardiaceae</taxon>
        <taxon>Rhodococcus</taxon>
        <taxon>Rhodococcus erythropolis group</taxon>
    </lineage>
</organism>
<evidence type="ECO:0000313" key="6">
    <source>
        <dbReference type="Proteomes" id="UP000831484"/>
    </source>
</evidence>
<geneLocation type="plasmid" evidence="5 6">
    <name>pdjl-6-5</name>
</geneLocation>
<evidence type="ECO:0000259" key="4">
    <source>
        <dbReference type="SMART" id="SM00534"/>
    </source>
</evidence>
<dbReference type="AlphaFoldDB" id="A0AB38RPN4"/>
<dbReference type="SMART" id="SM00534">
    <property type="entry name" value="MUTSac"/>
    <property type="match status" value="1"/>
</dbReference>
<keyword evidence="1" id="KW-0547">Nucleotide-binding</keyword>
<dbReference type="Pfam" id="PF00488">
    <property type="entry name" value="MutS_V"/>
    <property type="match status" value="1"/>
</dbReference>